<feature type="region of interest" description="Disordered" evidence="1">
    <location>
        <begin position="426"/>
        <end position="453"/>
    </location>
</feature>
<evidence type="ECO:0000256" key="1">
    <source>
        <dbReference type="SAM" id="MobiDB-lite"/>
    </source>
</evidence>
<dbReference type="Gene3D" id="1.50.10.10">
    <property type="match status" value="1"/>
</dbReference>
<accession>A0A812KWU8</accession>
<organism evidence="2 3">
    <name type="scientific">Symbiodinium necroappetens</name>
    <dbReference type="NCBI Taxonomy" id="1628268"/>
    <lineage>
        <taxon>Eukaryota</taxon>
        <taxon>Sar</taxon>
        <taxon>Alveolata</taxon>
        <taxon>Dinophyceae</taxon>
        <taxon>Suessiales</taxon>
        <taxon>Symbiodiniaceae</taxon>
        <taxon>Symbiodinium</taxon>
    </lineage>
</organism>
<gene>
    <name evidence="2" type="ORF">SNEC2469_LOCUS4075</name>
</gene>
<evidence type="ECO:0000313" key="2">
    <source>
        <dbReference type="EMBL" id="CAE7237678.1"/>
    </source>
</evidence>
<dbReference type="SUPFAM" id="SSF48208">
    <property type="entry name" value="Six-hairpin glycosidases"/>
    <property type="match status" value="1"/>
</dbReference>
<dbReference type="Proteomes" id="UP000601435">
    <property type="component" value="Unassembled WGS sequence"/>
</dbReference>
<name>A0A812KWU8_9DINO</name>
<feature type="region of interest" description="Disordered" evidence="1">
    <location>
        <begin position="1"/>
        <end position="71"/>
    </location>
</feature>
<feature type="compositionally biased region" description="Pro residues" evidence="1">
    <location>
        <begin position="41"/>
        <end position="63"/>
    </location>
</feature>
<dbReference type="GO" id="GO:0005975">
    <property type="term" value="P:carbohydrate metabolic process"/>
    <property type="evidence" value="ECO:0007669"/>
    <property type="project" value="InterPro"/>
</dbReference>
<evidence type="ECO:0000313" key="3">
    <source>
        <dbReference type="Proteomes" id="UP000601435"/>
    </source>
</evidence>
<proteinExistence type="predicted"/>
<sequence length="453" mass="47680">EKNEYWANCRQSCEPGEIDPNDAPEYQTPWTCSVIGGSTPSPSPQPSPSPPPSPTPSPAPNPVPGMAFTTSTAGSGKARLFEFVDALTALPAAGSKYRAVRSSGGAAGGVVSESQGYGLLLAGSAPDGDADALAGMLFAVLAMEQESSPPSWLDEVGQWAYDTCKQFYMSSTVASSSGNHRIVKLGACWGGWDGDGQNPSYHAPGVYRLCRNYMKSHDTKYGSSANEGENWEADWNKVIATTYKVFEATQCPSTGLVPNWAKVYEEGQSLRAETGFSGSGTPGAEYGSEASRTVWRVTLDYLLFPSEAGDAAAFLDPLATHLEDKETNGNWATALDVDGSCLVDSVHSSWSWNMFMAGPTFSCLVCPANSVQEDRQQELIDAAGNRVASKAIEDYYSGSWIAISTITLNGDLLRAADRIGLLGSASTTSTTTAAPTTQATTALPTTTSPSGGS</sequence>
<dbReference type="EMBL" id="CAJNJA010008542">
    <property type="protein sequence ID" value="CAE7237678.1"/>
    <property type="molecule type" value="Genomic_DNA"/>
</dbReference>
<dbReference type="OrthoDB" id="430682at2759"/>
<feature type="non-terminal residue" evidence="2">
    <location>
        <position position="1"/>
    </location>
</feature>
<protein>
    <recommendedName>
        <fullName evidence="4">Cellulase</fullName>
    </recommendedName>
</protein>
<evidence type="ECO:0008006" key="4">
    <source>
        <dbReference type="Google" id="ProtNLM"/>
    </source>
</evidence>
<dbReference type="AlphaFoldDB" id="A0A812KWU8"/>
<feature type="non-terminal residue" evidence="2">
    <location>
        <position position="453"/>
    </location>
</feature>
<reference evidence="2" key="1">
    <citation type="submission" date="2021-02" db="EMBL/GenBank/DDBJ databases">
        <authorList>
            <person name="Dougan E. K."/>
            <person name="Rhodes N."/>
            <person name="Thang M."/>
            <person name="Chan C."/>
        </authorList>
    </citation>
    <scope>NUCLEOTIDE SEQUENCE</scope>
</reference>
<dbReference type="InterPro" id="IPR008928">
    <property type="entry name" value="6-hairpin_glycosidase_sf"/>
</dbReference>
<dbReference type="InterPro" id="IPR012341">
    <property type="entry name" value="6hp_glycosidase-like_sf"/>
</dbReference>
<comment type="caution">
    <text evidence="2">The sequence shown here is derived from an EMBL/GenBank/DDBJ whole genome shotgun (WGS) entry which is preliminary data.</text>
</comment>
<keyword evidence="3" id="KW-1185">Reference proteome</keyword>